<keyword evidence="2 6" id="KW-0540">Nuclease</keyword>
<protein>
    <recommendedName>
        <fullName evidence="6">Ribonuclease VapC</fullName>
        <shortName evidence="6">RNase VapC</shortName>
        <ecNumber evidence="6">3.1.-.-</ecNumber>
    </recommendedName>
    <alternativeName>
        <fullName evidence="6">Toxin VapC</fullName>
    </alternativeName>
</protein>
<gene>
    <name evidence="6" type="primary">vapC</name>
    <name evidence="8" type="ORF">FNH13_02975</name>
</gene>
<comment type="cofactor">
    <cofactor evidence="6">
        <name>Mg(2+)</name>
        <dbReference type="ChEBI" id="CHEBI:18420"/>
    </cofactor>
</comment>
<dbReference type="HAMAP" id="MF_00265">
    <property type="entry name" value="VapC_Nob1"/>
    <property type="match status" value="1"/>
</dbReference>
<evidence type="ECO:0000313" key="9">
    <source>
        <dbReference type="Proteomes" id="UP000315395"/>
    </source>
</evidence>
<accession>A0A516G7B7</accession>
<evidence type="ECO:0000256" key="5">
    <source>
        <dbReference type="ARBA" id="ARBA00022842"/>
    </source>
</evidence>
<dbReference type="GO" id="GO:0045926">
    <property type="term" value="P:negative regulation of growth"/>
    <property type="evidence" value="ECO:0007669"/>
    <property type="project" value="UniProtKB-ARBA"/>
</dbReference>
<keyword evidence="1 6" id="KW-1277">Toxin-antitoxin system</keyword>
<feature type="binding site" evidence="6">
    <location>
        <position position="7"/>
    </location>
    <ligand>
        <name>Mg(2+)</name>
        <dbReference type="ChEBI" id="CHEBI:18420"/>
    </ligand>
</feature>
<dbReference type="InterPro" id="IPR029060">
    <property type="entry name" value="PIN-like_dom_sf"/>
</dbReference>
<evidence type="ECO:0000256" key="4">
    <source>
        <dbReference type="ARBA" id="ARBA00022801"/>
    </source>
</evidence>
<evidence type="ECO:0000256" key="6">
    <source>
        <dbReference type="HAMAP-Rule" id="MF_00265"/>
    </source>
</evidence>
<comment type="similarity">
    <text evidence="6">Belongs to the PINc/VapC protein family.</text>
</comment>
<feature type="domain" description="PIN" evidence="7">
    <location>
        <begin position="4"/>
        <end position="118"/>
    </location>
</feature>
<proteinExistence type="inferred from homology"/>
<evidence type="ECO:0000313" key="8">
    <source>
        <dbReference type="EMBL" id="QDO87424.1"/>
    </source>
</evidence>
<dbReference type="EC" id="3.1.-.-" evidence="6"/>
<dbReference type="GO" id="GO:0004540">
    <property type="term" value="F:RNA nuclease activity"/>
    <property type="evidence" value="ECO:0007669"/>
    <property type="project" value="InterPro"/>
</dbReference>
<evidence type="ECO:0000256" key="3">
    <source>
        <dbReference type="ARBA" id="ARBA00022723"/>
    </source>
</evidence>
<keyword evidence="3 6" id="KW-0479">Metal-binding</keyword>
<dbReference type="EMBL" id="CP041616">
    <property type="protein sequence ID" value="QDO87424.1"/>
    <property type="molecule type" value="Genomic_DNA"/>
</dbReference>
<dbReference type="OrthoDB" id="196567at2"/>
<evidence type="ECO:0000256" key="2">
    <source>
        <dbReference type="ARBA" id="ARBA00022722"/>
    </source>
</evidence>
<dbReference type="SUPFAM" id="SSF88723">
    <property type="entry name" value="PIN domain-like"/>
    <property type="match status" value="1"/>
</dbReference>
<dbReference type="AlphaFoldDB" id="A0A516G7B7"/>
<dbReference type="GO" id="GO:0000287">
    <property type="term" value="F:magnesium ion binding"/>
    <property type="evidence" value="ECO:0007669"/>
    <property type="project" value="UniProtKB-UniRule"/>
</dbReference>
<keyword evidence="4 6" id="KW-0378">Hydrolase</keyword>
<dbReference type="KEGG" id="orz:FNH13_02975"/>
<name>A0A516G7B7_9MICO</name>
<keyword evidence="6" id="KW-0800">Toxin</keyword>
<dbReference type="InterPro" id="IPR002716">
    <property type="entry name" value="PIN_dom"/>
</dbReference>
<dbReference type="InterPro" id="IPR022907">
    <property type="entry name" value="VapC_family"/>
</dbReference>
<sequence>MSHYLLDANVLIALTVVEHEHHERAATWLPTVDRFAVCPVVEGALVRFLVRIGESTRTASEILSGVWAHPRCEFWPDDLSYRDVDLTVVRGHRQVTDTYLVGLARGHDGMLATFDSALVAAHPRSSVLIG</sequence>
<comment type="function">
    <text evidence="6">Toxic component of a toxin-antitoxin (TA) system. An RNase.</text>
</comment>
<dbReference type="GO" id="GO:0016788">
    <property type="term" value="F:hydrolase activity, acting on ester bonds"/>
    <property type="evidence" value="ECO:0007669"/>
    <property type="project" value="InterPro"/>
</dbReference>
<dbReference type="Pfam" id="PF01850">
    <property type="entry name" value="PIN"/>
    <property type="match status" value="1"/>
</dbReference>
<reference evidence="8 9" key="1">
    <citation type="submission" date="2019-07" db="EMBL/GenBank/DDBJ databases">
        <title>complete genome sequencing of Ornithinimicrobium sp. H23M54.</title>
        <authorList>
            <person name="Bae J.-W."/>
            <person name="Lee S.-Y."/>
        </authorList>
    </citation>
    <scope>NUCLEOTIDE SEQUENCE [LARGE SCALE GENOMIC DNA]</scope>
    <source>
        <strain evidence="8 9">H23M54</strain>
    </source>
</reference>
<keyword evidence="5 6" id="KW-0460">Magnesium</keyword>
<evidence type="ECO:0000256" key="1">
    <source>
        <dbReference type="ARBA" id="ARBA00022649"/>
    </source>
</evidence>
<dbReference type="Gene3D" id="3.40.50.1010">
    <property type="entry name" value="5'-nuclease"/>
    <property type="match status" value="1"/>
</dbReference>
<dbReference type="Proteomes" id="UP000315395">
    <property type="component" value="Chromosome"/>
</dbReference>
<evidence type="ECO:0000259" key="7">
    <source>
        <dbReference type="Pfam" id="PF01850"/>
    </source>
</evidence>
<keyword evidence="9" id="KW-1185">Reference proteome</keyword>
<feature type="binding site" evidence="6">
    <location>
        <position position="97"/>
    </location>
    <ligand>
        <name>Mg(2+)</name>
        <dbReference type="ChEBI" id="CHEBI:18420"/>
    </ligand>
</feature>
<dbReference type="InterPro" id="IPR006226">
    <property type="entry name" value="Mtu_PIN"/>
</dbReference>
<dbReference type="GO" id="GO:0090729">
    <property type="term" value="F:toxin activity"/>
    <property type="evidence" value="ECO:0007669"/>
    <property type="project" value="UniProtKB-KW"/>
</dbReference>
<organism evidence="8 9">
    <name type="scientific">Ornithinimicrobium ciconiae</name>
    <dbReference type="NCBI Taxonomy" id="2594265"/>
    <lineage>
        <taxon>Bacteria</taxon>
        <taxon>Bacillati</taxon>
        <taxon>Actinomycetota</taxon>
        <taxon>Actinomycetes</taxon>
        <taxon>Micrococcales</taxon>
        <taxon>Ornithinimicrobiaceae</taxon>
        <taxon>Ornithinimicrobium</taxon>
    </lineage>
</organism>
<dbReference type="RefSeq" id="WP_143782082.1">
    <property type="nucleotide sequence ID" value="NZ_CP041616.1"/>
</dbReference>
<dbReference type="NCBIfam" id="TIGR00028">
    <property type="entry name" value="Mtu_PIN_fam"/>
    <property type="match status" value="1"/>
</dbReference>